<reference evidence="1" key="2">
    <citation type="submission" date="2025-08" db="UniProtKB">
        <authorList>
            <consortium name="Ensembl"/>
        </authorList>
    </citation>
    <scope>IDENTIFICATION</scope>
</reference>
<evidence type="ECO:0000313" key="1">
    <source>
        <dbReference type="Ensembl" id="ENSSFOP00015019189.2"/>
    </source>
</evidence>
<keyword evidence="2" id="KW-1185">Reference proteome</keyword>
<protein>
    <submittedName>
        <fullName evidence="1">Uncharacterized protein</fullName>
    </submittedName>
</protein>
<reference evidence="1" key="3">
    <citation type="submission" date="2025-09" db="UniProtKB">
        <authorList>
            <consortium name="Ensembl"/>
        </authorList>
    </citation>
    <scope>IDENTIFICATION</scope>
</reference>
<reference evidence="1 2" key="1">
    <citation type="submission" date="2019-04" db="EMBL/GenBank/DDBJ databases">
        <authorList>
            <consortium name="Wellcome Sanger Institute Data Sharing"/>
        </authorList>
    </citation>
    <scope>NUCLEOTIDE SEQUENCE [LARGE SCALE GENOMIC DNA]</scope>
</reference>
<dbReference type="Proteomes" id="UP000694397">
    <property type="component" value="Chromosome 22"/>
</dbReference>
<proteinExistence type="predicted"/>
<organism evidence="1 2">
    <name type="scientific">Scleropages formosus</name>
    <name type="common">Asian bonytongue</name>
    <name type="synonym">Osteoglossum formosum</name>
    <dbReference type="NCBI Taxonomy" id="113540"/>
    <lineage>
        <taxon>Eukaryota</taxon>
        <taxon>Metazoa</taxon>
        <taxon>Chordata</taxon>
        <taxon>Craniata</taxon>
        <taxon>Vertebrata</taxon>
        <taxon>Euteleostomi</taxon>
        <taxon>Actinopterygii</taxon>
        <taxon>Neopterygii</taxon>
        <taxon>Teleostei</taxon>
        <taxon>Osteoglossocephala</taxon>
        <taxon>Osteoglossomorpha</taxon>
        <taxon>Osteoglossiformes</taxon>
        <taxon>Osteoglossidae</taxon>
        <taxon>Scleropages</taxon>
    </lineage>
</organism>
<evidence type="ECO:0000313" key="2">
    <source>
        <dbReference type="Proteomes" id="UP000694397"/>
    </source>
</evidence>
<accession>A0A8C9RM57</accession>
<dbReference type="Ensembl" id="ENSSFOT00015019409.2">
    <property type="protein sequence ID" value="ENSSFOP00015019189.2"/>
    <property type="gene ID" value="ENSSFOG00015012347.2"/>
</dbReference>
<dbReference type="AlphaFoldDB" id="A0A8C9RM57"/>
<sequence length="81" mass="8997">VPLLLLSSIPSAWLYLLQQPHLTQLFQHLLRAEYLHPAPWPASHGLWVLLSGCGTRWPTWTRPCGHHIPSGASGSTGYECS</sequence>
<name>A0A8C9RM57_SCLFO</name>